<name>A0A508YPC1_LIMMU</name>
<evidence type="ECO:0000313" key="1">
    <source>
        <dbReference type="EMBL" id="VTZ90341.1"/>
    </source>
</evidence>
<proteinExistence type="predicted"/>
<dbReference type="RefSeq" id="WP_143113040.1">
    <property type="nucleotide sequence ID" value="NZ_CABFNH010000014.1"/>
</dbReference>
<organism evidence="1 2">
    <name type="scientific">Limosilactobacillus mucosae</name>
    <name type="common">Lactobacillus mucosae</name>
    <dbReference type="NCBI Taxonomy" id="97478"/>
    <lineage>
        <taxon>Bacteria</taxon>
        <taxon>Bacillati</taxon>
        <taxon>Bacillota</taxon>
        <taxon>Bacilli</taxon>
        <taxon>Lactobacillales</taxon>
        <taxon>Lactobacillaceae</taxon>
        <taxon>Limosilactobacillus</taxon>
    </lineage>
</organism>
<protein>
    <submittedName>
        <fullName evidence="1">Uncharacterized protein</fullName>
    </submittedName>
</protein>
<reference evidence="1 2" key="1">
    <citation type="submission" date="2019-06" db="EMBL/GenBank/DDBJ databases">
        <authorList>
            <person name="Rodrigo-Torres L."/>
            <person name="Arahal R. D."/>
            <person name="Lucena T."/>
        </authorList>
    </citation>
    <scope>NUCLEOTIDE SEQUENCE [LARGE SCALE GENOMIC DNA]</scope>
    <source>
        <strain evidence="1 2">INIA P508</strain>
    </source>
</reference>
<dbReference type="AlphaFoldDB" id="A0A508YPC1"/>
<dbReference type="Proteomes" id="UP000365705">
    <property type="component" value="Unassembled WGS sequence"/>
</dbReference>
<evidence type="ECO:0000313" key="2">
    <source>
        <dbReference type="Proteomes" id="UP000365705"/>
    </source>
</evidence>
<sequence length="179" mass="20543">MISIKVPVISHDDYEEVEYRNGKIYQFAQSERDWIIKLGLGCFYDLEPIKQVELIKYCLVAFVPVRARCNTSTTSYGMKRVFEGNNVDSDDLPIMGFKVPEKAFKAAMLLTGHVPEDISQLHWDFRVLNGSYGMGPNKKMEKYAFKSDSIADELSNNVYEIRSQVLKGKLRGMDEVRRA</sequence>
<dbReference type="EMBL" id="CABFNH010000014">
    <property type="protein sequence ID" value="VTZ90341.1"/>
    <property type="molecule type" value="Genomic_DNA"/>
</dbReference>
<gene>
    <name evidence="1" type="ORF">LMUP508_01131</name>
</gene>
<accession>A0A508YPC1</accession>